<proteinExistence type="predicted"/>
<organism evidence="1">
    <name type="scientific">Arundo donax</name>
    <name type="common">Giant reed</name>
    <name type="synonym">Donax arundinaceus</name>
    <dbReference type="NCBI Taxonomy" id="35708"/>
    <lineage>
        <taxon>Eukaryota</taxon>
        <taxon>Viridiplantae</taxon>
        <taxon>Streptophyta</taxon>
        <taxon>Embryophyta</taxon>
        <taxon>Tracheophyta</taxon>
        <taxon>Spermatophyta</taxon>
        <taxon>Magnoliopsida</taxon>
        <taxon>Liliopsida</taxon>
        <taxon>Poales</taxon>
        <taxon>Poaceae</taxon>
        <taxon>PACMAD clade</taxon>
        <taxon>Arundinoideae</taxon>
        <taxon>Arundineae</taxon>
        <taxon>Arundo</taxon>
    </lineage>
</organism>
<sequence length="59" mass="6380">MLYHPKIYCTLLFGFQRSAFLTLGDIANKTLQTCSGCHLGFNSCGVDVAAGLPDSRSHC</sequence>
<dbReference type="AlphaFoldDB" id="A0A0A9FZX5"/>
<dbReference type="EMBL" id="GBRH01179506">
    <property type="protein sequence ID" value="JAE18390.1"/>
    <property type="molecule type" value="Transcribed_RNA"/>
</dbReference>
<evidence type="ECO:0000313" key="1">
    <source>
        <dbReference type="EMBL" id="JAE18390.1"/>
    </source>
</evidence>
<reference evidence="1" key="1">
    <citation type="submission" date="2014-09" db="EMBL/GenBank/DDBJ databases">
        <authorList>
            <person name="Magalhaes I.L.F."/>
            <person name="Oliveira U."/>
            <person name="Santos F.R."/>
            <person name="Vidigal T.H.D.A."/>
            <person name="Brescovit A.D."/>
            <person name="Santos A.J."/>
        </authorList>
    </citation>
    <scope>NUCLEOTIDE SEQUENCE</scope>
    <source>
        <tissue evidence="1">Shoot tissue taken approximately 20 cm above the soil surface</tissue>
    </source>
</reference>
<accession>A0A0A9FZX5</accession>
<name>A0A0A9FZX5_ARUDO</name>
<protein>
    <submittedName>
        <fullName evidence="1">Uncharacterized protein</fullName>
    </submittedName>
</protein>
<reference evidence="1" key="2">
    <citation type="journal article" date="2015" name="Data Brief">
        <title>Shoot transcriptome of the giant reed, Arundo donax.</title>
        <authorList>
            <person name="Barrero R.A."/>
            <person name="Guerrero F.D."/>
            <person name="Moolhuijzen P."/>
            <person name="Goolsby J.A."/>
            <person name="Tidwell J."/>
            <person name="Bellgard S.E."/>
            <person name="Bellgard M.I."/>
        </authorList>
    </citation>
    <scope>NUCLEOTIDE SEQUENCE</scope>
    <source>
        <tissue evidence="1">Shoot tissue taken approximately 20 cm above the soil surface</tissue>
    </source>
</reference>